<dbReference type="AlphaFoldDB" id="A0A0V0HDK7"/>
<evidence type="ECO:0000313" key="9">
    <source>
        <dbReference type="EMBL" id="JAP18227.1"/>
    </source>
</evidence>
<feature type="transmembrane region" description="Helical" evidence="7">
    <location>
        <begin position="33"/>
        <end position="55"/>
    </location>
</feature>
<dbReference type="InterPro" id="IPR036259">
    <property type="entry name" value="MFS_trans_sf"/>
</dbReference>
<evidence type="ECO:0000256" key="5">
    <source>
        <dbReference type="ARBA" id="ARBA00023136"/>
    </source>
</evidence>
<evidence type="ECO:0000256" key="1">
    <source>
        <dbReference type="ARBA" id="ARBA00004141"/>
    </source>
</evidence>
<reference evidence="9" key="1">
    <citation type="submission" date="2015-12" db="EMBL/GenBank/DDBJ databases">
        <title>Gene expression during late stages of embryo sac development: a critical building block for successful pollen-pistil interactions.</title>
        <authorList>
            <person name="Liu Y."/>
            <person name="Joly V."/>
            <person name="Sabar M."/>
            <person name="Matton D.P."/>
        </authorList>
    </citation>
    <scope>NUCLEOTIDE SEQUENCE</scope>
</reference>
<dbReference type="EMBL" id="GEDG01021535">
    <property type="protein sequence ID" value="JAP18227.1"/>
    <property type="molecule type" value="Transcribed_RNA"/>
</dbReference>
<keyword evidence="5 7" id="KW-0472">Membrane</keyword>
<dbReference type="SUPFAM" id="SSF103473">
    <property type="entry name" value="MFS general substrate transporter"/>
    <property type="match status" value="1"/>
</dbReference>
<proteinExistence type="inferred from homology"/>
<evidence type="ECO:0000256" key="7">
    <source>
        <dbReference type="SAM" id="Phobius"/>
    </source>
</evidence>
<dbReference type="GO" id="GO:0022857">
    <property type="term" value="F:transmembrane transporter activity"/>
    <property type="evidence" value="ECO:0007669"/>
    <property type="project" value="InterPro"/>
</dbReference>
<feature type="domain" description="Major facilitator superfamily (MFS) profile" evidence="8">
    <location>
        <begin position="30"/>
        <end position="183"/>
    </location>
</feature>
<evidence type="ECO:0000256" key="3">
    <source>
        <dbReference type="ARBA" id="ARBA00022692"/>
    </source>
</evidence>
<dbReference type="InterPro" id="IPR011701">
    <property type="entry name" value="MFS"/>
</dbReference>
<evidence type="ECO:0000256" key="2">
    <source>
        <dbReference type="ARBA" id="ARBA00022448"/>
    </source>
</evidence>
<protein>
    <submittedName>
        <fullName evidence="9">Putative ovule protein</fullName>
    </submittedName>
</protein>
<feature type="transmembrane region" description="Helical" evidence="7">
    <location>
        <begin position="119"/>
        <end position="140"/>
    </location>
</feature>
<feature type="transmembrane region" description="Helical" evidence="7">
    <location>
        <begin position="96"/>
        <end position="113"/>
    </location>
</feature>
<evidence type="ECO:0000256" key="4">
    <source>
        <dbReference type="ARBA" id="ARBA00022989"/>
    </source>
</evidence>
<comment type="subcellular location">
    <subcellularLocation>
        <location evidence="1">Membrane</location>
        <topology evidence="1">Multi-pass membrane protein</topology>
    </subcellularLocation>
</comment>
<feature type="transmembrane region" description="Helical" evidence="7">
    <location>
        <begin position="67"/>
        <end position="87"/>
    </location>
</feature>
<accession>A0A0V0HDK7</accession>
<dbReference type="PANTHER" id="PTHR23511">
    <property type="entry name" value="SYNAPTIC VESICLE GLYCOPROTEIN 2"/>
    <property type="match status" value="1"/>
</dbReference>
<dbReference type="GO" id="GO:0016020">
    <property type="term" value="C:membrane"/>
    <property type="evidence" value="ECO:0007669"/>
    <property type="project" value="UniProtKB-SubCell"/>
</dbReference>
<dbReference type="Pfam" id="PF07690">
    <property type="entry name" value="MFS_1"/>
    <property type="match status" value="1"/>
</dbReference>
<keyword evidence="2" id="KW-0813">Transport</keyword>
<dbReference type="PANTHER" id="PTHR23511:SF44">
    <property type="entry name" value="MAJOR FACILITATOR, SUGAR TRANSPORTER, MAJOR FACILITATOR SUPERFAMILY"/>
    <property type="match status" value="1"/>
</dbReference>
<organism evidence="9">
    <name type="scientific">Solanum chacoense</name>
    <name type="common">Chaco potato</name>
    <dbReference type="NCBI Taxonomy" id="4108"/>
    <lineage>
        <taxon>Eukaryota</taxon>
        <taxon>Viridiplantae</taxon>
        <taxon>Streptophyta</taxon>
        <taxon>Embryophyta</taxon>
        <taxon>Tracheophyta</taxon>
        <taxon>Spermatophyta</taxon>
        <taxon>Magnoliopsida</taxon>
        <taxon>eudicotyledons</taxon>
        <taxon>Gunneridae</taxon>
        <taxon>Pentapetalae</taxon>
        <taxon>asterids</taxon>
        <taxon>lamiids</taxon>
        <taxon>Solanales</taxon>
        <taxon>Solanaceae</taxon>
        <taxon>Solanoideae</taxon>
        <taxon>Solaneae</taxon>
        <taxon>Solanum</taxon>
    </lineage>
</organism>
<feature type="transmembrane region" description="Helical" evidence="7">
    <location>
        <begin position="152"/>
        <end position="177"/>
    </location>
</feature>
<evidence type="ECO:0000256" key="6">
    <source>
        <dbReference type="ARBA" id="ARBA00044504"/>
    </source>
</evidence>
<comment type="similarity">
    <text evidence="6">Belongs to the major facilitator superfamily. Phosphate:H(+) symporter (TC 2.A.1.9) family.</text>
</comment>
<name>A0A0V0HDK7_SOLCH</name>
<dbReference type="Gene3D" id="1.20.1250.20">
    <property type="entry name" value="MFS general substrate transporter like domains"/>
    <property type="match status" value="1"/>
</dbReference>
<keyword evidence="4 7" id="KW-1133">Transmembrane helix</keyword>
<dbReference type="InterPro" id="IPR020846">
    <property type="entry name" value="MFS_dom"/>
</dbReference>
<keyword evidence="3 7" id="KW-0812">Transmembrane</keyword>
<sequence>MAHEEEEDGPVYTLEEALTAVGIGKFQYMVMCYAGLGLIAEAVETMILSFIGPALRSQWTLSSTQESLMTTVVFAGMFIGAIFWGFITDCYGRRKGLLSIAIVSAVCAALSTFSPNYNWLLAVRMMVGVGVGGVPVYGSWFLEFVPSQNRGMWTIICSGFWTIGTIIEALLALVHYISFGVIF</sequence>
<dbReference type="PROSITE" id="PS50850">
    <property type="entry name" value="MFS"/>
    <property type="match status" value="1"/>
</dbReference>
<evidence type="ECO:0000259" key="8">
    <source>
        <dbReference type="PROSITE" id="PS50850"/>
    </source>
</evidence>